<proteinExistence type="predicted"/>
<sequence>MLSDANVNFILWGTSMGSASLVTSFGTLIRAALASLSTISIPSIPECPGFHRISTD</sequence>
<name>A0A381LJ45_BLUGR</name>
<gene>
    <name evidence="1" type="ORF">BGT96224V2_LOCUS7091</name>
</gene>
<organism evidence="1">
    <name type="scientific">Blumeria graminis f. sp. tritici 96224</name>
    <dbReference type="NCBI Taxonomy" id="1268274"/>
    <lineage>
        <taxon>Eukaryota</taxon>
        <taxon>Fungi</taxon>
        <taxon>Dikarya</taxon>
        <taxon>Ascomycota</taxon>
        <taxon>Pezizomycotina</taxon>
        <taxon>Leotiomycetes</taxon>
        <taxon>Erysiphales</taxon>
        <taxon>Erysiphaceae</taxon>
        <taxon>Blumeria</taxon>
    </lineage>
</organism>
<accession>A0A381LJ45</accession>
<dbReference type="AlphaFoldDB" id="A0A381LJ45"/>
<protein>
    <submittedName>
        <fullName evidence="1">Bgt-20830</fullName>
    </submittedName>
</protein>
<evidence type="ECO:0000313" key="1">
    <source>
        <dbReference type="EMBL" id="SUZ13924.1"/>
    </source>
</evidence>
<reference evidence="1" key="1">
    <citation type="submission" date="2018-07" db="EMBL/GenBank/DDBJ databases">
        <authorList>
            <person name="Quirk P.G."/>
            <person name="Krulwich T.A."/>
        </authorList>
    </citation>
    <scope>NUCLEOTIDE SEQUENCE</scope>
    <source>
        <strain evidence="1">96224</strain>
    </source>
</reference>
<dbReference type="EMBL" id="UIGY01000250">
    <property type="protein sequence ID" value="SUZ13924.1"/>
    <property type="molecule type" value="Genomic_DNA"/>
</dbReference>